<protein>
    <recommendedName>
        <fullName evidence="4">DUF2834 domain-containing protein</fullName>
    </recommendedName>
</protein>
<reference evidence="2 3" key="1">
    <citation type="journal article" date="2020" name="Sci. Rep.">
        <title>A novel cyanobacterial geosmin producer, revising GeoA distribution and dispersion patterns in Bacteria.</title>
        <authorList>
            <person name="Churro C."/>
            <person name="Semedo-Aguiar A.P."/>
            <person name="Silva A.D."/>
            <person name="Pereira-Leal J.B."/>
            <person name="Leite R.B."/>
        </authorList>
    </citation>
    <scope>NUCLEOTIDE SEQUENCE [LARGE SCALE GENOMIC DNA]</scope>
    <source>
        <strain evidence="2 3">IPMA8</strain>
    </source>
</reference>
<feature type="transmembrane region" description="Helical" evidence="1">
    <location>
        <begin position="6"/>
        <end position="22"/>
    </location>
</feature>
<organism evidence="2 3">
    <name type="scientific">Microcoleus asticus IPMA8</name>
    <dbReference type="NCBI Taxonomy" id="2563858"/>
    <lineage>
        <taxon>Bacteria</taxon>
        <taxon>Bacillati</taxon>
        <taxon>Cyanobacteriota</taxon>
        <taxon>Cyanophyceae</taxon>
        <taxon>Oscillatoriophycideae</taxon>
        <taxon>Oscillatoriales</taxon>
        <taxon>Microcoleaceae</taxon>
        <taxon>Microcoleus</taxon>
        <taxon>Microcoleus asticus</taxon>
    </lineage>
</organism>
<proteinExistence type="predicted"/>
<evidence type="ECO:0000313" key="3">
    <source>
        <dbReference type="Proteomes" id="UP000702425"/>
    </source>
</evidence>
<evidence type="ECO:0008006" key="4">
    <source>
        <dbReference type="Google" id="ProtNLM"/>
    </source>
</evidence>
<accession>A0ABX2CSN4</accession>
<evidence type="ECO:0000256" key="1">
    <source>
        <dbReference type="SAM" id="Phobius"/>
    </source>
</evidence>
<dbReference type="EMBL" id="SRRZ01000014">
    <property type="protein sequence ID" value="NQE33400.1"/>
    <property type="molecule type" value="Genomic_DNA"/>
</dbReference>
<dbReference type="InterPro" id="IPR021362">
    <property type="entry name" value="DUF2834"/>
</dbReference>
<sequence length="110" mass="12225">MSVKRIIYLILSILGIVLPWYYNLQFFSNAGLLDFVNESSANLAAKSLSLDLSIATVAGSTWMYAESKRLDISFVGLYVLLGVLVSFSCAFPLFLFVRETKLEKLSEVSS</sequence>
<feature type="transmembrane region" description="Helical" evidence="1">
    <location>
        <begin position="77"/>
        <end position="97"/>
    </location>
</feature>
<evidence type="ECO:0000313" key="2">
    <source>
        <dbReference type="EMBL" id="NQE33400.1"/>
    </source>
</evidence>
<name>A0ABX2CSN4_9CYAN</name>
<keyword evidence="3" id="KW-1185">Reference proteome</keyword>
<comment type="caution">
    <text evidence="2">The sequence shown here is derived from an EMBL/GenBank/DDBJ whole genome shotgun (WGS) entry which is preliminary data.</text>
</comment>
<dbReference type="RefSeq" id="WP_172186077.1">
    <property type="nucleotide sequence ID" value="NZ_CAWPPK010000046.1"/>
</dbReference>
<keyword evidence="1" id="KW-0812">Transmembrane</keyword>
<dbReference type="Proteomes" id="UP000702425">
    <property type="component" value="Unassembled WGS sequence"/>
</dbReference>
<keyword evidence="1" id="KW-1133">Transmembrane helix</keyword>
<gene>
    <name evidence="2" type="ORF">E5S67_01119</name>
</gene>
<keyword evidence="1" id="KW-0472">Membrane</keyword>
<dbReference type="Pfam" id="PF11196">
    <property type="entry name" value="DUF2834"/>
    <property type="match status" value="1"/>
</dbReference>